<dbReference type="PROSITE" id="PS00786">
    <property type="entry name" value="5_NUCLEOTIDASE_2"/>
    <property type="match status" value="1"/>
</dbReference>
<evidence type="ECO:0000256" key="3">
    <source>
        <dbReference type="ARBA" id="ARBA00001968"/>
    </source>
</evidence>
<dbReference type="NCBIfam" id="NF006938">
    <property type="entry name" value="PRK09420.1"/>
    <property type="match status" value="1"/>
</dbReference>
<feature type="chain" id="PRO_5035959766" evidence="11">
    <location>
        <begin position="41"/>
        <end position="648"/>
    </location>
</feature>
<keyword evidence="9 11" id="KW-0378">Hydrolase</keyword>
<dbReference type="InterPro" id="IPR041827">
    <property type="entry name" value="CpdB_N"/>
</dbReference>
<organism evidence="14 15">
    <name type="scientific">Roseiterribacter gracilis</name>
    <dbReference type="NCBI Taxonomy" id="2812848"/>
    <lineage>
        <taxon>Bacteria</taxon>
        <taxon>Pseudomonadati</taxon>
        <taxon>Pseudomonadota</taxon>
        <taxon>Alphaproteobacteria</taxon>
        <taxon>Rhodospirillales</taxon>
        <taxon>Roseiterribacteraceae</taxon>
        <taxon>Roseiterribacter</taxon>
    </lineage>
</organism>
<dbReference type="GO" id="GO:0046872">
    <property type="term" value="F:metal ion binding"/>
    <property type="evidence" value="ECO:0007669"/>
    <property type="project" value="UniProtKB-KW"/>
</dbReference>
<dbReference type="InterPro" id="IPR006146">
    <property type="entry name" value="5'-Nucleotdase_CS"/>
</dbReference>
<evidence type="ECO:0000313" key="15">
    <source>
        <dbReference type="Proteomes" id="UP000681075"/>
    </source>
</evidence>
<gene>
    <name evidence="14" type="primary">cpdB</name>
    <name evidence="14" type="ORF">TMPK1_40980</name>
</gene>
<protein>
    <submittedName>
        <fullName evidence="14">2',3'-cyclic-nucleotide 2'-phosphodiesterase</fullName>
    </submittedName>
</protein>
<keyword evidence="6" id="KW-0479">Metal-binding</keyword>
<dbReference type="Proteomes" id="UP000681075">
    <property type="component" value="Unassembled WGS sequence"/>
</dbReference>
<comment type="cofactor">
    <cofactor evidence="3">
        <name>a divalent metal cation</name>
        <dbReference type="ChEBI" id="CHEBI:60240"/>
    </cofactor>
</comment>
<dbReference type="GO" id="GO:0000166">
    <property type="term" value="F:nucleotide binding"/>
    <property type="evidence" value="ECO:0007669"/>
    <property type="project" value="UniProtKB-KW"/>
</dbReference>
<keyword evidence="10" id="KW-0511">Multifunctional enzyme</keyword>
<dbReference type="InterPro" id="IPR004843">
    <property type="entry name" value="Calcineurin-like_PHP"/>
</dbReference>
<feature type="signal peptide" evidence="11">
    <location>
        <begin position="1"/>
        <end position="40"/>
    </location>
</feature>
<comment type="catalytic activity">
    <reaction evidence="1">
        <text>a ribonucleoside 3'-phosphate + H2O = a ribonucleoside + phosphate</text>
        <dbReference type="Rhea" id="RHEA:10144"/>
        <dbReference type="ChEBI" id="CHEBI:13197"/>
        <dbReference type="ChEBI" id="CHEBI:15377"/>
        <dbReference type="ChEBI" id="CHEBI:18254"/>
        <dbReference type="ChEBI" id="CHEBI:43474"/>
        <dbReference type="EC" id="3.1.3.6"/>
    </reaction>
</comment>
<evidence type="ECO:0000256" key="7">
    <source>
        <dbReference type="ARBA" id="ARBA00022729"/>
    </source>
</evidence>
<name>A0A8S8XIG4_9PROT</name>
<feature type="domain" description="5'-Nucleotidase C-terminal" evidence="13">
    <location>
        <begin position="371"/>
        <end position="564"/>
    </location>
</feature>
<dbReference type="InterPro" id="IPR006179">
    <property type="entry name" value="5_nucleotidase/apyrase"/>
</dbReference>
<feature type="domain" description="Calcineurin-like phosphoesterase" evidence="12">
    <location>
        <begin position="49"/>
        <end position="279"/>
    </location>
</feature>
<evidence type="ECO:0000256" key="11">
    <source>
        <dbReference type="RuleBase" id="RU362119"/>
    </source>
</evidence>
<dbReference type="PANTHER" id="PTHR11575">
    <property type="entry name" value="5'-NUCLEOTIDASE-RELATED"/>
    <property type="match status" value="1"/>
</dbReference>
<evidence type="ECO:0000256" key="1">
    <source>
        <dbReference type="ARBA" id="ARBA00000527"/>
    </source>
</evidence>
<dbReference type="PANTHER" id="PTHR11575:SF6">
    <property type="entry name" value="2',3'-CYCLIC-NUCLEOTIDE 2'-PHOSPHODIESTERASE_3'-NUCLEOTIDASE"/>
    <property type="match status" value="1"/>
</dbReference>
<accession>A0A8S8XIG4</accession>
<dbReference type="AlphaFoldDB" id="A0A8S8XIG4"/>
<evidence type="ECO:0000256" key="6">
    <source>
        <dbReference type="ARBA" id="ARBA00022723"/>
    </source>
</evidence>
<keyword evidence="7 11" id="KW-0732">Signal</keyword>
<dbReference type="GO" id="GO:0009166">
    <property type="term" value="P:nucleotide catabolic process"/>
    <property type="evidence" value="ECO:0007669"/>
    <property type="project" value="InterPro"/>
</dbReference>
<evidence type="ECO:0000256" key="4">
    <source>
        <dbReference type="ARBA" id="ARBA00004196"/>
    </source>
</evidence>
<proteinExistence type="inferred from homology"/>
<keyword evidence="15" id="KW-1185">Reference proteome</keyword>
<evidence type="ECO:0000256" key="5">
    <source>
        <dbReference type="ARBA" id="ARBA00006654"/>
    </source>
</evidence>
<dbReference type="SUPFAM" id="SSF55816">
    <property type="entry name" value="5'-nucleotidase (syn. UDP-sugar hydrolase), C-terminal domain"/>
    <property type="match status" value="1"/>
</dbReference>
<dbReference type="Pfam" id="PF00149">
    <property type="entry name" value="Metallophos"/>
    <property type="match status" value="1"/>
</dbReference>
<evidence type="ECO:0000256" key="10">
    <source>
        <dbReference type="ARBA" id="ARBA00023268"/>
    </source>
</evidence>
<comment type="subcellular location">
    <subcellularLocation>
        <location evidence="4">Cell envelope</location>
    </subcellularLocation>
</comment>
<dbReference type="InterPro" id="IPR029052">
    <property type="entry name" value="Metallo-depent_PP-like"/>
</dbReference>
<keyword evidence="8 11" id="KW-0547">Nucleotide-binding</keyword>
<evidence type="ECO:0000313" key="14">
    <source>
        <dbReference type="EMBL" id="GIL41861.1"/>
    </source>
</evidence>
<dbReference type="Gene3D" id="3.60.21.10">
    <property type="match status" value="1"/>
</dbReference>
<dbReference type="CDD" id="cd07410">
    <property type="entry name" value="MPP_CpdB_N"/>
    <property type="match status" value="1"/>
</dbReference>
<dbReference type="Pfam" id="PF02872">
    <property type="entry name" value="5_nucleotid_C"/>
    <property type="match status" value="1"/>
</dbReference>
<reference evidence="14" key="1">
    <citation type="submission" date="2021-02" db="EMBL/GenBank/DDBJ databases">
        <title>Genome sequence of Rhodospirillales sp. strain TMPK1 isolated from soil.</title>
        <authorList>
            <person name="Nakai R."/>
            <person name="Kusada H."/>
            <person name="Tamaki H."/>
        </authorList>
    </citation>
    <scope>NUCLEOTIDE SEQUENCE</scope>
    <source>
        <strain evidence="14">TMPK1</strain>
    </source>
</reference>
<evidence type="ECO:0000259" key="13">
    <source>
        <dbReference type="Pfam" id="PF02872"/>
    </source>
</evidence>
<dbReference type="GO" id="GO:0008254">
    <property type="term" value="F:3'-nucleotidase activity"/>
    <property type="evidence" value="ECO:0007669"/>
    <property type="project" value="UniProtKB-EC"/>
</dbReference>
<comment type="caution">
    <text evidence="14">The sequence shown here is derived from an EMBL/GenBank/DDBJ whole genome shotgun (WGS) entry which is preliminary data.</text>
</comment>
<dbReference type="SUPFAM" id="SSF56300">
    <property type="entry name" value="Metallo-dependent phosphatases"/>
    <property type="match status" value="1"/>
</dbReference>
<evidence type="ECO:0000256" key="9">
    <source>
        <dbReference type="ARBA" id="ARBA00022801"/>
    </source>
</evidence>
<dbReference type="Gene3D" id="3.90.780.10">
    <property type="entry name" value="5'-Nucleotidase, C-terminal domain"/>
    <property type="match status" value="1"/>
</dbReference>
<sequence length="648" mass="68603">MQRLRRAMNDVSKALVTRRKATLILASTAALAPIARVSFAAENSPLDFTILATSDLHGHVAAYDYYRDVPDPAVGLARVATLIARARSASKNLLLVDNGDLIQGNPLADLAAADSGPHAVIEILNQLGYDAGTVGNHEFNYGLPILDRAVRNARFPLTVANLARPDGSPLLPRRLLLDRTLTDRSGQARKVKIGVLGLCPPQILAWDKSNLDGKLLAEDMVETATREAARLKRDGADLVVALAHTGIDARPHVRGAENVGWHLAHLSDIDAIVTGHAHRVFPGPGFAGLPEADLAAGTIAGKPVVMPGFYGSHLGVLQLVLQADDSGRLRVTSGRAEARPIASADVTADPAVEAAIAPMHARTLAYVRRPVGRTTAPIHSFFAMVRDDPSVAMVQAVQLSAARARLAGTDAQALPLLSAAAPFRAGSGSPDAYVDIAAGPLAIKNVADLYLYPNTLTVVAVDGRGLRAWLEMAAGAFATLTAGEVQPLLAAQFASFNFDAIAGIDYTIDVTKPARYDRDGALIQPDSQRISALTYEGRPVRDDDRFAVVTNNYRAGGGGHFPGLDGSNILLAAPDPMQTLIAAWLTERGTIDPAALHPPGRWRLARSDVRASFRSSPRGATVIDDPRIRFEGPAADGYANFTLDLGAA</sequence>
<evidence type="ECO:0000259" key="12">
    <source>
        <dbReference type="Pfam" id="PF00149"/>
    </source>
</evidence>
<dbReference type="GO" id="GO:0008663">
    <property type="term" value="F:2',3'-cyclic-nucleotide 2'-phosphodiesterase activity"/>
    <property type="evidence" value="ECO:0007669"/>
    <property type="project" value="UniProtKB-EC"/>
</dbReference>
<comment type="similarity">
    <text evidence="5 11">Belongs to the 5'-nucleotidase family.</text>
</comment>
<evidence type="ECO:0000256" key="2">
    <source>
        <dbReference type="ARBA" id="ARBA00001730"/>
    </source>
</evidence>
<comment type="catalytic activity">
    <reaction evidence="2">
        <text>a nucleoside 2',3'-cyclic phosphate + H2O = a nucleoside 3'-phosphate + H(+)</text>
        <dbReference type="Rhea" id="RHEA:19621"/>
        <dbReference type="ChEBI" id="CHEBI:15377"/>
        <dbReference type="ChEBI" id="CHEBI:15378"/>
        <dbReference type="ChEBI" id="CHEBI:66949"/>
        <dbReference type="ChEBI" id="CHEBI:66954"/>
        <dbReference type="EC" id="3.1.4.16"/>
    </reaction>
</comment>
<dbReference type="GO" id="GO:0030288">
    <property type="term" value="C:outer membrane-bounded periplasmic space"/>
    <property type="evidence" value="ECO:0007669"/>
    <property type="project" value="TreeGrafter"/>
</dbReference>
<dbReference type="InterPro" id="IPR036907">
    <property type="entry name" value="5'-Nucleotdase_C_sf"/>
</dbReference>
<dbReference type="InterPro" id="IPR008334">
    <property type="entry name" value="5'-Nucleotdase_C"/>
</dbReference>
<dbReference type="PRINTS" id="PR01607">
    <property type="entry name" value="APYRASEFAMLY"/>
</dbReference>
<dbReference type="EMBL" id="BOPV01000001">
    <property type="protein sequence ID" value="GIL41861.1"/>
    <property type="molecule type" value="Genomic_DNA"/>
</dbReference>
<evidence type="ECO:0000256" key="8">
    <source>
        <dbReference type="ARBA" id="ARBA00022741"/>
    </source>
</evidence>